<sequence>MTYPFVSTYRQLLRSAALQLINKNYSPNLTKHSCTQHALRKVSPKARSLIRIAKSSYRVIRPCIANKKRITIVPINCYARILAGAVNGRLDLAKLWHSVQRSCPIEKTGCWIREMINSSNKYPL</sequence>
<accession>A0ACC2TT31</accession>
<reference evidence="1" key="1">
    <citation type="submission" date="2022-04" db="EMBL/GenBank/DDBJ databases">
        <title>Genome of the entomopathogenic fungus Entomophthora muscae.</title>
        <authorList>
            <person name="Elya C."/>
            <person name="Lovett B.R."/>
            <person name="Lee E."/>
            <person name="Macias A.M."/>
            <person name="Hajek A.E."/>
            <person name="De Bivort B.L."/>
            <person name="Kasson M.T."/>
            <person name="De Fine Licht H.H."/>
            <person name="Stajich J.E."/>
        </authorList>
    </citation>
    <scope>NUCLEOTIDE SEQUENCE</scope>
    <source>
        <strain evidence="1">Berkeley</strain>
    </source>
</reference>
<keyword evidence="2" id="KW-1185">Reference proteome</keyword>
<evidence type="ECO:0000313" key="2">
    <source>
        <dbReference type="Proteomes" id="UP001165960"/>
    </source>
</evidence>
<name>A0ACC2TT31_9FUNG</name>
<evidence type="ECO:0000313" key="1">
    <source>
        <dbReference type="EMBL" id="KAJ9077640.1"/>
    </source>
</evidence>
<protein>
    <submittedName>
        <fullName evidence="1">Uncharacterized protein</fullName>
    </submittedName>
</protein>
<dbReference type="Proteomes" id="UP001165960">
    <property type="component" value="Unassembled WGS sequence"/>
</dbReference>
<comment type="caution">
    <text evidence="1">The sequence shown here is derived from an EMBL/GenBank/DDBJ whole genome shotgun (WGS) entry which is preliminary data.</text>
</comment>
<proteinExistence type="predicted"/>
<gene>
    <name evidence="1" type="ORF">DSO57_1014878</name>
</gene>
<dbReference type="EMBL" id="QTSX02002187">
    <property type="protein sequence ID" value="KAJ9077640.1"/>
    <property type="molecule type" value="Genomic_DNA"/>
</dbReference>
<organism evidence="1 2">
    <name type="scientific">Entomophthora muscae</name>
    <dbReference type="NCBI Taxonomy" id="34485"/>
    <lineage>
        <taxon>Eukaryota</taxon>
        <taxon>Fungi</taxon>
        <taxon>Fungi incertae sedis</taxon>
        <taxon>Zoopagomycota</taxon>
        <taxon>Entomophthoromycotina</taxon>
        <taxon>Entomophthoromycetes</taxon>
        <taxon>Entomophthorales</taxon>
        <taxon>Entomophthoraceae</taxon>
        <taxon>Entomophthora</taxon>
    </lineage>
</organism>